<dbReference type="CDD" id="cd00317">
    <property type="entry name" value="cyclophilin"/>
    <property type="match status" value="1"/>
</dbReference>
<feature type="domain" description="PPIase cyclophilin-type" evidence="5">
    <location>
        <begin position="45"/>
        <end position="233"/>
    </location>
</feature>
<dbReference type="GO" id="GO:0003755">
    <property type="term" value="F:peptidyl-prolyl cis-trans isomerase activity"/>
    <property type="evidence" value="ECO:0007669"/>
    <property type="project" value="UniProtKB-KW"/>
</dbReference>
<reference evidence="6 7" key="1">
    <citation type="submission" date="2018-03" db="EMBL/GenBank/DDBJ databases">
        <title>Genomic Encyclopedia of Type Strains, Phase III (KMG-III): the genomes of soil and plant-associated and newly described type strains.</title>
        <authorList>
            <person name="Whitman W."/>
        </authorList>
    </citation>
    <scope>NUCLEOTIDE SEQUENCE [LARGE SCALE GENOMIC DNA]</scope>
    <source>
        <strain evidence="6 7">CGMCC 1.9313</strain>
    </source>
</reference>
<dbReference type="GO" id="GO:0006457">
    <property type="term" value="P:protein folding"/>
    <property type="evidence" value="ECO:0007669"/>
    <property type="project" value="InterPro"/>
</dbReference>
<keyword evidence="3" id="KW-0697">Rotamase</keyword>
<keyword evidence="7" id="KW-1185">Reference proteome</keyword>
<dbReference type="InterPro" id="IPR002130">
    <property type="entry name" value="Cyclophilin-type_PPIase_dom"/>
</dbReference>
<dbReference type="InterPro" id="IPR044666">
    <property type="entry name" value="Cyclophilin_A-like"/>
</dbReference>
<sequence>MKHFFSITILITILGSSLVQGKDVSSNGHNLRIDIFEKLFGGASKIKYVSIKTEQGEAIVKLYNETPLHRDNFLKLAKKGYFNGTLFHRVIPSFMIQGGDPDSRNAAAGRMLGDGGPEYTVPAEFNDSLFHKKGALAAARDDNPARASSGSQFYLVQGKTYTDEELDRVEKVRLKGRKLPEKHRAIYKTLGGAPFLDQSYTVFGEVVKGYEMVDAVAGAPRDQNDRPLLNIAMQVTVLKNRDVRRLEKQLKQDAFRNKLIMK</sequence>
<comment type="caution">
    <text evidence="6">The sequence shown here is derived from an EMBL/GenBank/DDBJ whole genome shotgun (WGS) entry which is preliminary data.</text>
</comment>
<dbReference type="Proteomes" id="UP000238034">
    <property type="component" value="Unassembled WGS sequence"/>
</dbReference>
<dbReference type="Gene3D" id="2.40.100.10">
    <property type="entry name" value="Cyclophilin-like"/>
    <property type="match status" value="1"/>
</dbReference>
<dbReference type="EMBL" id="PVTH01000003">
    <property type="protein sequence ID" value="PRY53905.1"/>
    <property type="molecule type" value="Genomic_DNA"/>
</dbReference>
<dbReference type="PANTHER" id="PTHR45625:SF4">
    <property type="entry name" value="PEPTIDYLPROLYL ISOMERASE DOMAIN AND WD REPEAT-CONTAINING PROTEIN 1"/>
    <property type="match status" value="1"/>
</dbReference>
<name>A0A2T0U7L1_9SPHI</name>
<comment type="similarity">
    <text evidence="1">Belongs to the cyclophilin-type PPIase family.</text>
</comment>
<dbReference type="PROSITE" id="PS00170">
    <property type="entry name" value="CSA_PPIASE_1"/>
    <property type="match status" value="1"/>
</dbReference>
<dbReference type="PANTHER" id="PTHR45625">
    <property type="entry name" value="PEPTIDYL-PROLYL CIS-TRANS ISOMERASE-RELATED"/>
    <property type="match status" value="1"/>
</dbReference>
<proteinExistence type="inferred from homology"/>
<evidence type="ECO:0000313" key="7">
    <source>
        <dbReference type="Proteomes" id="UP000238034"/>
    </source>
</evidence>
<evidence type="ECO:0000256" key="1">
    <source>
        <dbReference type="ARBA" id="ARBA00007365"/>
    </source>
</evidence>
<dbReference type="Pfam" id="PF00160">
    <property type="entry name" value="Pro_isomerase"/>
    <property type="match status" value="1"/>
</dbReference>
<gene>
    <name evidence="6" type="ORF">B0I27_103378</name>
</gene>
<dbReference type="InterPro" id="IPR029000">
    <property type="entry name" value="Cyclophilin-like_dom_sf"/>
</dbReference>
<accession>A0A2T0U7L1</accession>
<evidence type="ECO:0000259" key="5">
    <source>
        <dbReference type="PROSITE" id="PS50072"/>
    </source>
</evidence>
<dbReference type="OrthoDB" id="9807797at2"/>
<evidence type="ECO:0000256" key="3">
    <source>
        <dbReference type="ARBA" id="ARBA00023110"/>
    </source>
</evidence>
<dbReference type="PROSITE" id="PS50072">
    <property type="entry name" value="CSA_PPIASE_2"/>
    <property type="match status" value="1"/>
</dbReference>
<protein>
    <recommendedName>
        <fullName evidence="2">peptidylprolyl isomerase</fullName>
        <ecNumber evidence="2">5.2.1.8</ecNumber>
    </recommendedName>
</protein>
<dbReference type="EC" id="5.2.1.8" evidence="2"/>
<evidence type="ECO:0000256" key="4">
    <source>
        <dbReference type="ARBA" id="ARBA00023235"/>
    </source>
</evidence>
<dbReference type="SUPFAM" id="SSF50891">
    <property type="entry name" value="Cyclophilin-like"/>
    <property type="match status" value="1"/>
</dbReference>
<keyword evidence="4 6" id="KW-0413">Isomerase</keyword>
<organism evidence="6 7">
    <name type="scientific">Arcticibacter pallidicorallinus</name>
    <dbReference type="NCBI Taxonomy" id="1259464"/>
    <lineage>
        <taxon>Bacteria</taxon>
        <taxon>Pseudomonadati</taxon>
        <taxon>Bacteroidota</taxon>
        <taxon>Sphingobacteriia</taxon>
        <taxon>Sphingobacteriales</taxon>
        <taxon>Sphingobacteriaceae</taxon>
        <taxon>Arcticibacter</taxon>
    </lineage>
</organism>
<dbReference type="AlphaFoldDB" id="A0A2T0U7L1"/>
<dbReference type="RefSeq" id="WP_106292483.1">
    <property type="nucleotide sequence ID" value="NZ_PVTH01000003.1"/>
</dbReference>
<evidence type="ECO:0000256" key="2">
    <source>
        <dbReference type="ARBA" id="ARBA00013194"/>
    </source>
</evidence>
<evidence type="ECO:0000313" key="6">
    <source>
        <dbReference type="EMBL" id="PRY53905.1"/>
    </source>
</evidence>
<dbReference type="InterPro" id="IPR020892">
    <property type="entry name" value="Cyclophilin-type_PPIase_CS"/>
</dbReference>